<dbReference type="GO" id="GO:0044205">
    <property type="term" value="P:'de novo' UMP biosynthetic process"/>
    <property type="evidence" value="ECO:0007669"/>
    <property type="project" value="UniProtKB-UniRule"/>
</dbReference>
<feature type="binding site" evidence="12">
    <location>
        <begin position="199"/>
        <end position="200"/>
    </location>
    <ligand>
        <name>substrate</name>
    </ligand>
</feature>
<comment type="pathway">
    <text evidence="3">Pyrimidine metabolism; UMP biosynthesis via de novo pathway; orotate from (S)-dihydroorotate (NAD(+) route): step 1/1.</text>
</comment>
<feature type="binding site" evidence="12">
    <location>
        <begin position="272"/>
        <end position="273"/>
    </location>
    <ligand>
        <name>FMN</name>
        <dbReference type="ChEBI" id="CHEBI:58210"/>
    </ligand>
</feature>
<dbReference type="InterPro" id="IPR012135">
    <property type="entry name" value="Dihydroorotate_DH_1_2"/>
</dbReference>
<evidence type="ECO:0000256" key="9">
    <source>
        <dbReference type="ARBA" id="ARBA00023002"/>
    </source>
</evidence>
<keyword evidence="5 12" id="KW-0963">Cytoplasm</keyword>
<feature type="binding site" evidence="12">
    <location>
        <begin position="77"/>
        <end position="81"/>
    </location>
    <ligand>
        <name>substrate</name>
    </ligand>
</feature>
<evidence type="ECO:0000256" key="6">
    <source>
        <dbReference type="ARBA" id="ARBA00022630"/>
    </source>
</evidence>
<dbReference type="InterPro" id="IPR001295">
    <property type="entry name" value="Dihydroorotate_DH_CS"/>
</dbReference>
<dbReference type="EC" id="1.3.-.-" evidence="12"/>
<keyword evidence="8 12" id="KW-0665">Pyrimidine biosynthesis</keyword>
<feature type="domain" description="Dihydroorotate dehydrogenase catalytic" evidence="13">
    <location>
        <begin position="11"/>
        <end position="291"/>
    </location>
</feature>
<evidence type="ECO:0000256" key="7">
    <source>
        <dbReference type="ARBA" id="ARBA00022643"/>
    </source>
</evidence>
<evidence type="ECO:0000259" key="13">
    <source>
        <dbReference type="Pfam" id="PF01180"/>
    </source>
</evidence>
<comment type="catalytic activity">
    <reaction evidence="12">
        <text>(S)-dihydroorotate + A = orotate + AH2</text>
        <dbReference type="Rhea" id="RHEA:18073"/>
        <dbReference type="ChEBI" id="CHEBI:13193"/>
        <dbReference type="ChEBI" id="CHEBI:17499"/>
        <dbReference type="ChEBI" id="CHEBI:30839"/>
        <dbReference type="ChEBI" id="CHEBI:30864"/>
    </reaction>
</comment>
<organism evidence="14 15">
    <name type="scientific">Clostridium perfringens</name>
    <dbReference type="NCBI Taxonomy" id="1502"/>
    <lineage>
        <taxon>Bacteria</taxon>
        <taxon>Bacillati</taxon>
        <taxon>Bacillota</taxon>
        <taxon>Clostridia</taxon>
        <taxon>Eubacteriales</taxon>
        <taxon>Clostridiaceae</taxon>
        <taxon>Clostridium</taxon>
    </lineage>
</organism>
<feature type="binding site" evidence="12">
    <location>
        <begin position="250"/>
        <end position="251"/>
    </location>
    <ligand>
        <name>FMN</name>
        <dbReference type="ChEBI" id="CHEBI:58210"/>
    </ligand>
</feature>
<dbReference type="PANTHER" id="PTHR48109">
    <property type="entry name" value="DIHYDROOROTATE DEHYDROGENASE (QUINONE), MITOCHONDRIAL-RELATED"/>
    <property type="match status" value="1"/>
</dbReference>
<comment type="function">
    <text evidence="1">Catalyzes the conversion of dihydroorotate to orotate with NAD(+) as electron acceptor.</text>
</comment>
<comment type="similarity">
    <text evidence="4 12">Belongs to the dihydroorotate dehydrogenase family. Type 1 subfamily.</text>
</comment>
<evidence type="ECO:0000256" key="11">
    <source>
        <dbReference type="ARBA" id="ARBA00048996"/>
    </source>
</evidence>
<comment type="caution">
    <text evidence="14">The sequence shown here is derived from an EMBL/GenBank/DDBJ whole genome shotgun (WGS) entry which is preliminary data.</text>
</comment>
<accession>A0A133N6D3</accession>
<comment type="subcellular location">
    <subcellularLocation>
        <location evidence="2 12">Cytoplasm</location>
    </subcellularLocation>
</comment>
<dbReference type="FunFam" id="3.20.20.70:FF:000027">
    <property type="entry name" value="Dihydropyrimidine dehydrogenase [NADP(+)]"/>
    <property type="match status" value="1"/>
</dbReference>
<feature type="binding site" evidence="12">
    <location>
        <position position="107"/>
    </location>
    <ligand>
        <name>FMN</name>
        <dbReference type="ChEBI" id="CHEBI:58210"/>
    </ligand>
</feature>
<dbReference type="PATRIC" id="fig|1502.174.peg.1613"/>
<evidence type="ECO:0000313" key="14">
    <source>
        <dbReference type="EMBL" id="KXA11870.1"/>
    </source>
</evidence>
<dbReference type="PROSITE" id="PS00912">
    <property type="entry name" value="DHODEHASE_2"/>
    <property type="match status" value="1"/>
</dbReference>
<dbReference type="AlphaFoldDB" id="A0A133N6D3"/>
<gene>
    <name evidence="12" type="primary">pyrD</name>
    <name evidence="14" type="ORF">HMPREF3222_01601</name>
</gene>
<dbReference type="InterPro" id="IPR013785">
    <property type="entry name" value="Aldolase_TIM"/>
</dbReference>
<dbReference type="UniPathway" id="UPA00070"/>
<keyword evidence="10" id="KW-0520">NAD</keyword>
<dbReference type="InterPro" id="IPR005720">
    <property type="entry name" value="Dihydroorotate_DH_cat"/>
</dbReference>
<reference evidence="14 15" key="1">
    <citation type="submission" date="2016-01" db="EMBL/GenBank/DDBJ databases">
        <authorList>
            <person name="Oliw E.H."/>
        </authorList>
    </citation>
    <scope>NUCLEOTIDE SEQUENCE [LARGE SCALE GENOMIC DNA]</scope>
    <source>
        <strain evidence="14 15">MJR7757A</strain>
    </source>
</reference>
<keyword evidence="6 12" id="KW-0285">Flavoprotein</keyword>
<dbReference type="Proteomes" id="UP000070646">
    <property type="component" value="Unassembled WGS sequence"/>
</dbReference>
<proteinExistence type="inferred from homology"/>
<dbReference type="InterPro" id="IPR049622">
    <property type="entry name" value="Dihydroorotate_DH_I"/>
</dbReference>
<dbReference type="GO" id="GO:0006207">
    <property type="term" value="P:'de novo' pyrimidine nucleobase biosynthetic process"/>
    <property type="evidence" value="ECO:0007669"/>
    <property type="project" value="InterPro"/>
</dbReference>
<dbReference type="PANTHER" id="PTHR48109:SF1">
    <property type="entry name" value="DIHYDROOROTATE DEHYDROGENASE (FUMARATE)"/>
    <property type="match status" value="1"/>
</dbReference>
<dbReference type="Pfam" id="PF01180">
    <property type="entry name" value="DHO_dh"/>
    <property type="match status" value="1"/>
</dbReference>
<dbReference type="CDD" id="cd04740">
    <property type="entry name" value="DHOD_1B_like"/>
    <property type="match status" value="1"/>
</dbReference>
<evidence type="ECO:0000313" key="15">
    <source>
        <dbReference type="Proteomes" id="UP000070646"/>
    </source>
</evidence>
<keyword evidence="7 12" id="KW-0288">FMN</keyword>
<feature type="binding site" evidence="12">
    <location>
        <position position="29"/>
    </location>
    <ligand>
        <name>FMN</name>
        <dbReference type="ChEBI" id="CHEBI:58210"/>
    </ligand>
</feature>
<feature type="binding site" evidence="12">
    <location>
        <begin position="53"/>
        <end position="54"/>
    </location>
    <ligand>
        <name>FMN</name>
        <dbReference type="ChEBI" id="CHEBI:58210"/>
    </ligand>
</feature>
<dbReference type="EMBL" id="LRPU01000076">
    <property type="protein sequence ID" value="KXA11870.1"/>
    <property type="molecule type" value="Genomic_DNA"/>
</dbReference>
<feature type="binding site" evidence="12">
    <location>
        <position position="134"/>
    </location>
    <ligand>
        <name>substrate</name>
    </ligand>
</feature>
<dbReference type="GO" id="GO:0004589">
    <property type="term" value="F:dihydroorotate dehydrogenase (NAD+) activity"/>
    <property type="evidence" value="ECO:0007669"/>
    <property type="project" value="UniProtKB-EC"/>
</dbReference>
<evidence type="ECO:0000256" key="1">
    <source>
        <dbReference type="ARBA" id="ARBA00003616"/>
    </source>
</evidence>
<evidence type="ECO:0000256" key="12">
    <source>
        <dbReference type="HAMAP-Rule" id="MF_00224"/>
    </source>
</evidence>
<evidence type="ECO:0000256" key="8">
    <source>
        <dbReference type="ARBA" id="ARBA00022975"/>
    </source>
</evidence>
<feature type="binding site" evidence="12">
    <location>
        <position position="198"/>
    </location>
    <ligand>
        <name>FMN</name>
        <dbReference type="ChEBI" id="CHEBI:58210"/>
    </ligand>
</feature>
<feature type="active site" description="Nucleophile" evidence="12">
    <location>
        <position position="137"/>
    </location>
</feature>
<dbReference type="NCBIfam" id="TIGR01037">
    <property type="entry name" value="pyrD_sub1_fam"/>
    <property type="match status" value="1"/>
</dbReference>
<feature type="binding site" evidence="12">
    <location>
        <position position="134"/>
    </location>
    <ligand>
        <name>FMN</name>
        <dbReference type="ChEBI" id="CHEBI:58210"/>
    </ligand>
</feature>
<dbReference type="PIRSF" id="PIRSF000164">
    <property type="entry name" value="DHO_oxidase"/>
    <property type="match status" value="1"/>
</dbReference>
<dbReference type="Gene3D" id="3.20.20.70">
    <property type="entry name" value="Aldolase class I"/>
    <property type="match status" value="1"/>
</dbReference>
<dbReference type="InterPro" id="IPR024920">
    <property type="entry name" value="Dihydroorotate_DH_1"/>
</dbReference>
<dbReference type="SUPFAM" id="SSF51395">
    <property type="entry name" value="FMN-linked oxidoreductases"/>
    <property type="match status" value="1"/>
</dbReference>
<comment type="catalytic activity">
    <reaction evidence="11">
        <text>(S)-dihydroorotate + NAD(+) = orotate + NADH + H(+)</text>
        <dbReference type="Rhea" id="RHEA:13513"/>
        <dbReference type="ChEBI" id="CHEBI:15378"/>
        <dbReference type="ChEBI" id="CHEBI:30839"/>
        <dbReference type="ChEBI" id="CHEBI:30864"/>
        <dbReference type="ChEBI" id="CHEBI:57540"/>
        <dbReference type="ChEBI" id="CHEBI:57945"/>
        <dbReference type="EC" id="1.3.1.14"/>
    </reaction>
</comment>
<dbReference type="InterPro" id="IPR033888">
    <property type="entry name" value="DHOD_1B"/>
</dbReference>
<protein>
    <recommendedName>
        <fullName evidence="12">Dihydroorotate dehydrogenase</fullName>
        <shortName evidence="12">DHOD</shortName>
        <shortName evidence="12">DHODase</shortName>
        <shortName evidence="12">DHOdehase</shortName>
        <ecNumber evidence="12">1.3.-.-</ecNumber>
    </recommendedName>
</protein>
<evidence type="ECO:0000256" key="10">
    <source>
        <dbReference type="ARBA" id="ARBA00023027"/>
    </source>
</evidence>
<dbReference type="NCBIfam" id="NF005574">
    <property type="entry name" value="PRK07259.1"/>
    <property type="match status" value="1"/>
</dbReference>
<comment type="cofactor">
    <cofactor evidence="12">
        <name>FMN</name>
        <dbReference type="ChEBI" id="CHEBI:58210"/>
    </cofactor>
    <text evidence="12">Binds 1 FMN per subunit.</text>
</comment>
<evidence type="ECO:0000256" key="3">
    <source>
        <dbReference type="ARBA" id="ARBA00004715"/>
    </source>
</evidence>
<dbReference type="HAMAP" id="MF_00224">
    <property type="entry name" value="DHO_dh_type1"/>
    <property type="match status" value="1"/>
</dbReference>
<keyword evidence="9 12" id="KW-0560">Oxidoreductase</keyword>
<name>A0A133N6D3_CLOPF</name>
<dbReference type="InterPro" id="IPR050074">
    <property type="entry name" value="DHO_dehydrogenase"/>
</dbReference>
<evidence type="ECO:0000256" key="4">
    <source>
        <dbReference type="ARBA" id="ARBA00008008"/>
    </source>
</evidence>
<dbReference type="GO" id="GO:0005737">
    <property type="term" value="C:cytoplasm"/>
    <property type="evidence" value="ECO:0007669"/>
    <property type="project" value="UniProtKB-SubCell"/>
</dbReference>
<feature type="binding site" evidence="12">
    <location>
        <position position="224"/>
    </location>
    <ligand>
        <name>FMN</name>
        <dbReference type="ChEBI" id="CHEBI:58210"/>
    </ligand>
</feature>
<evidence type="ECO:0000256" key="2">
    <source>
        <dbReference type="ARBA" id="ARBA00004496"/>
    </source>
</evidence>
<feature type="binding site" evidence="12">
    <location>
        <position position="53"/>
    </location>
    <ligand>
        <name>substrate</name>
    </ligand>
</feature>
<sequence length="309" mass="32956">MNSNLGGVKSMLKTVINGVDFKNPVIAASGTFGFGAEYNNFYDVGELGGISSKGLTLNSREGNEGIRIYETPQGIMNSVGLQNPGIEKFIEVELPKMLELGTNIIANVGGATIEDYEKAVSLLNKEKIDMIELNISCPNVKSGGMAFGIQSDVAYEVVSKVRKICDKPLMVKLSPNAENICNMAYRCAEAGADSISLINTLKGMAIDIKNRKPVFNNMYAGLSGPAVKPIALRMVHEVAKTVDIPVIGLGGISTAEDAIEFMMAGASAIQIGTINFVNPKAGIEIIKGLEDFCKKEGLKNINEIVGCIK</sequence>
<evidence type="ECO:0000256" key="5">
    <source>
        <dbReference type="ARBA" id="ARBA00022490"/>
    </source>
</evidence>
<feature type="binding site" evidence="12">
    <location>
        <position position="172"/>
    </location>
    <ligand>
        <name>FMN</name>
        <dbReference type="ChEBI" id="CHEBI:58210"/>
    </ligand>
</feature>